<evidence type="ECO:0000256" key="9">
    <source>
        <dbReference type="ARBA" id="ARBA00023273"/>
    </source>
</evidence>
<reference evidence="13" key="1">
    <citation type="submission" date="2025-08" db="UniProtKB">
        <authorList>
            <consortium name="RefSeq"/>
        </authorList>
    </citation>
    <scope>IDENTIFICATION</scope>
    <source>
        <tissue evidence="13">Whole organism</tissue>
    </source>
</reference>
<evidence type="ECO:0000256" key="2">
    <source>
        <dbReference type="ARBA" id="ARBA00004510"/>
    </source>
</evidence>
<dbReference type="GO" id="GO:0017124">
    <property type="term" value="F:SH3 domain binding"/>
    <property type="evidence" value="ECO:0007669"/>
    <property type="project" value="UniProtKB-KW"/>
</dbReference>
<dbReference type="GO" id="GO:0030027">
    <property type="term" value="C:lamellipodium"/>
    <property type="evidence" value="ECO:0007669"/>
    <property type="project" value="UniProtKB-SubCell"/>
</dbReference>
<dbReference type="OrthoDB" id="31170at2759"/>
<gene>
    <name evidence="13" type="primary">LOC108668193</name>
</gene>
<feature type="compositionally biased region" description="Low complexity" evidence="10">
    <location>
        <begin position="470"/>
        <end position="487"/>
    </location>
</feature>
<dbReference type="Pfam" id="PF00568">
    <property type="entry name" value="WH1"/>
    <property type="match status" value="1"/>
</dbReference>
<dbReference type="SMART" id="SM00461">
    <property type="entry name" value="WH1"/>
    <property type="match status" value="1"/>
</dbReference>
<feature type="compositionally biased region" description="Low complexity" evidence="10">
    <location>
        <begin position="226"/>
        <end position="252"/>
    </location>
</feature>
<dbReference type="RefSeq" id="XP_047737101.1">
    <property type="nucleotide sequence ID" value="XM_047881145.1"/>
</dbReference>
<feature type="compositionally biased region" description="Basic and acidic residues" evidence="10">
    <location>
        <begin position="265"/>
        <end position="275"/>
    </location>
</feature>
<evidence type="ECO:0000256" key="5">
    <source>
        <dbReference type="ARBA" id="ARBA00022553"/>
    </source>
</evidence>
<evidence type="ECO:0000256" key="3">
    <source>
        <dbReference type="ARBA" id="ARBA00009785"/>
    </source>
</evidence>
<dbReference type="SUPFAM" id="SSF50729">
    <property type="entry name" value="PH domain-like"/>
    <property type="match status" value="1"/>
</dbReference>
<evidence type="ECO:0000313" key="12">
    <source>
        <dbReference type="Proteomes" id="UP000694843"/>
    </source>
</evidence>
<keyword evidence="7" id="KW-0009">Actin-binding</keyword>
<dbReference type="CTD" id="37201"/>
<evidence type="ECO:0000256" key="6">
    <source>
        <dbReference type="ARBA" id="ARBA00023036"/>
    </source>
</evidence>
<dbReference type="GO" id="GO:0003779">
    <property type="term" value="F:actin binding"/>
    <property type="evidence" value="ECO:0007669"/>
    <property type="project" value="UniProtKB-KW"/>
</dbReference>
<protein>
    <submittedName>
        <fullName evidence="13">Protein enabled isoform X1</fullName>
    </submittedName>
</protein>
<keyword evidence="4" id="KW-0963">Cytoplasm</keyword>
<dbReference type="GO" id="GO:0005829">
    <property type="term" value="C:cytosol"/>
    <property type="evidence" value="ECO:0007669"/>
    <property type="project" value="UniProtKB-ARBA"/>
</dbReference>
<feature type="region of interest" description="Disordered" evidence="10">
    <location>
        <begin position="131"/>
        <end position="194"/>
    </location>
</feature>
<evidence type="ECO:0000259" key="11">
    <source>
        <dbReference type="PROSITE" id="PS50229"/>
    </source>
</evidence>
<evidence type="ECO:0000313" key="13">
    <source>
        <dbReference type="RefSeq" id="XP_047737101.1"/>
    </source>
</evidence>
<sequence>MNRFQNSESSIEDAGELRNGEVSICQARASVMLYDDGTKKWVPAGSSSGLSKVQIYHHTGNTSFRVVGRKINDHEVVINCAIQKALKYNQATPTFHQWRDNRQVYGLNFSSKDDADAFAQAMLTQALEILNNGPGAGRQMPPPPPPHQTPPGMPSQQQMHPPQPPPHQQSNPPLPPHQLQQYQSQPPPQPIYQQQPLPQVYDEDLAYRYGTSHSTSAPEHIYGGTPQQQQYQQPQYQPAQYADQQPQYSDQQQVDRTYDNFSHYQDTRSLTRDESLMLSGGLRMAPQAPPPPPSSHHRNNSAPTGPGVVPPAPPPAPPAPPAPPHAPPAPVLSSPAPAPPPPPPPPMGGGPPPPPPPPSHHLAAAQDDGAGGTSLSAALATAKLRKMRPPDSDSTSSSSSGGSSGGSIGKGPADRPPLMGMSMMDEMAATLARRKAKTQANGNAAENTSGGGGGTLKGLGQKSPSSSKLSTNGITSNNNTSSRSSTTSGGGGESPKPARKRSASMFGSTCDDGGPTRLNGVSGNEGCVTSQDLDNLREDLMAHITKEVNKCKLEIIEAIKMELNRR</sequence>
<feature type="domain" description="WH1" evidence="11">
    <location>
        <begin position="16"/>
        <end position="129"/>
    </location>
</feature>
<dbReference type="InterPro" id="IPR014885">
    <property type="entry name" value="VASP_tetra"/>
</dbReference>
<dbReference type="InterPro" id="IPR038023">
    <property type="entry name" value="VASP_sf"/>
</dbReference>
<keyword evidence="9" id="KW-0966">Cell projection</keyword>
<keyword evidence="8" id="KW-0206">Cytoskeleton</keyword>
<organism evidence="12 13">
    <name type="scientific">Hyalella azteca</name>
    <name type="common">Amphipod</name>
    <dbReference type="NCBI Taxonomy" id="294128"/>
    <lineage>
        <taxon>Eukaryota</taxon>
        <taxon>Metazoa</taxon>
        <taxon>Ecdysozoa</taxon>
        <taxon>Arthropoda</taxon>
        <taxon>Crustacea</taxon>
        <taxon>Multicrustacea</taxon>
        <taxon>Malacostraca</taxon>
        <taxon>Eumalacostraca</taxon>
        <taxon>Peracarida</taxon>
        <taxon>Amphipoda</taxon>
        <taxon>Senticaudata</taxon>
        <taxon>Talitrida</taxon>
        <taxon>Talitroidea</taxon>
        <taxon>Hyalellidae</taxon>
        <taxon>Hyalella</taxon>
    </lineage>
</organism>
<dbReference type="Gene3D" id="1.20.5.1160">
    <property type="entry name" value="Vasodilator-stimulated phosphoprotein"/>
    <property type="match status" value="1"/>
</dbReference>
<proteinExistence type="inferred from homology"/>
<dbReference type="CDD" id="cd01207">
    <property type="entry name" value="EVH1_Ena_VASP-like"/>
    <property type="match status" value="1"/>
</dbReference>
<dbReference type="GO" id="GO:0005856">
    <property type="term" value="C:cytoskeleton"/>
    <property type="evidence" value="ECO:0007669"/>
    <property type="project" value="UniProtKB-SubCell"/>
</dbReference>
<dbReference type="Pfam" id="PF08776">
    <property type="entry name" value="VASP_tetra"/>
    <property type="match status" value="1"/>
</dbReference>
<evidence type="ECO:0000256" key="7">
    <source>
        <dbReference type="ARBA" id="ARBA00023203"/>
    </source>
</evidence>
<evidence type="ECO:0000256" key="8">
    <source>
        <dbReference type="ARBA" id="ARBA00023212"/>
    </source>
</evidence>
<dbReference type="KEGG" id="hazt:108668193"/>
<accession>A0A979FJF0</accession>
<dbReference type="GeneID" id="108668193"/>
<keyword evidence="12" id="KW-1185">Reference proteome</keyword>
<evidence type="ECO:0000256" key="10">
    <source>
        <dbReference type="SAM" id="MobiDB-lite"/>
    </source>
</evidence>
<dbReference type="InterPro" id="IPR000697">
    <property type="entry name" value="WH1/EVH1_dom"/>
</dbReference>
<feature type="compositionally biased region" description="Pro residues" evidence="10">
    <location>
        <begin position="161"/>
        <end position="176"/>
    </location>
</feature>
<feature type="compositionally biased region" description="Low complexity" evidence="10">
    <location>
        <begin position="392"/>
        <end position="401"/>
    </location>
</feature>
<dbReference type="Proteomes" id="UP000694843">
    <property type="component" value="Unplaced"/>
</dbReference>
<dbReference type="FunFam" id="2.30.29.30:FF:000047">
    <property type="entry name" value="vasodilator-stimulated phosphoprotein isoform X2"/>
    <property type="match status" value="1"/>
</dbReference>
<evidence type="ECO:0000256" key="1">
    <source>
        <dbReference type="ARBA" id="ARBA00004245"/>
    </source>
</evidence>
<feature type="compositionally biased region" description="Pro residues" evidence="10">
    <location>
        <begin position="308"/>
        <end position="359"/>
    </location>
</feature>
<dbReference type="SUPFAM" id="SSF118370">
    <property type="entry name" value="Vasodilator-stimulated phosphoprotein, VASP, tetramerisation domain"/>
    <property type="match status" value="1"/>
</dbReference>
<dbReference type="Gene3D" id="2.30.29.30">
    <property type="entry name" value="Pleckstrin-homology domain (PH domain)/Phosphotyrosine-binding domain (PTB)"/>
    <property type="match status" value="1"/>
</dbReference>
<keyword evidence="5" id="KW-0597">Phosphoprotein</keyword>
<dbReference type="AlphaFoldDB" id="A0A979FJF0"/>
<evidence type="ECO:0000256" key="4">
    <source>
        <dbReference type="ARBA" id="ARBA00022490"/>
    </source>
</evidence>
<feature type="compositionally biased region" description="Low complexity" evidence="10">
    <location>
        <begin position="373"/>
        <end position="382"/>
    </location>
</feature>
<dbReference type="OMA" id="RTHFGIN"/>
<dbReference type="PROSITE" id="PS50229">
    <property type="entry name" value="WH1"/>
    <property type="match status" value="1"/>
</dbReference>
<feature type="region of interest" description="Disordered" evidence="10">
    <location>
        <begin position="213"/>
        <end position="524"/>
    </location>
</feature>
<dbReference type="PANTHER" id="PTHR11202:SF22">
    <property type="entry name" value="PROTEIN ENABLED"/>
    <property type="match status" value="1"/>
</dbReference>
<dbReference type="PANTHER" id="PTHR11202">
    <property type="entry name" value="SPROUTY-RELATED, EVH1 DOMAIN-CONTAINING PROTEIN FAMILY MEMBER"/>
    <property type="match status" value="1"/>
</dbReference>
<dbReference type="InterPro" id="IPR011993">
    <property type="entry name" value="PH-like_dom_sf"/>
</dbReference>
<keyword evidence="6" id="KW-0729">SH3-binding</keyword>
<dbReference type="GO" id="GO:0030054">
    <property type="term" value="C:cell junction"/>
    <property type="evidence" value="ECO:0007669"/>
    <property type="project" value="UniProtKB-ARBA"/>
</dbReference>
<name>A0A979FJF0_HYAAZ</name>
<comment type="similarity">
    <text evidence="3">Belongs to the Ena/VASP family.</text>
</comment>
<comment type="subcellular location">
    <subcellularLocation>
        <location evidence="2">Cell projection</location>
        <location evidence="2">Lamellipodium</location>
    </subcellularLocation>
    <subcellularLocation>
        <location evidence="1">Cytoplasm</location>
        <location evidence="1">Cytoskeleton</location>
    </subcellularLocation>
</comment>
<feature type="compositionally biased region" description="Pro residues" evidence="10">
    <location>
        <begin position="140"/>
        <end position="153"/>
    </location>
</feature>